<evidence type="ECO:0000256" key="2">
    <source>
        <dbReference type="SAM" id="SignalP"/>
    </source>
</evidence>
<feature type="compositionally biased region" description="Low complexity" evidence="1">
    <location>
        <begin position="45"/>
        <end position="56"/>
    </location>
</feature>
<sequence>MRSLHVFLGLVLLASPLVRAEPVTSDDDHETVMTTTPLITTTAPVPTAASEASKATTTKEDTSTTTAPIPIKDGSTTMVTYSRKPTAAELTTREVTFTTILKSTSTAAPTSTSTAAPTSTSTAAPTSTSKTTLVPTTTSTLKPTTTEAPLTTDSPTATPSTTLTPAIDVSTTKPTTLEPNRGCIGPGGFNDPTNSACFSHDGQDGIHHNENLQGQFQGFHSGYNYSRRPLFYGYCNQGNHVRLVSSDRIHHFGLQNGIYEQHHV</sequence>
<dbReference type="Proteomes" id="UP000298663">
    <property type="component" value="Unassembled WGS sequence"/>
</dbReference>
<gene>
    <name evidence="3" type="ORF">L596_021180</name>
</gene>
<reference evidence="3 4" key="2">
    <citation type="journal article" date="2019" name="G3 (Bethesda)">
        <title>Hybrid Assembly of the Genome of the Entomopathogenic Nematode Steinernema carpocapsae Identifies the X-Chromosome.</title>
        <authorList>
            <person name="Serra L."/>
            <person name="Macchietto M."/>
            <person name="Macias-Munoz A."/>
            <person name="McGill C.J."/>
            <person name="Rodriguez I.M."/>
            <person name="Rodriguez B."/>
            <person name="Murad R."/>
            <person name="Mortazavi A."/>
        </authorList>
    </citation>
    <scope>NUCLEOTIDE SEQUENCE [LARGE SCALE GENOMIC DNA]</scope>
    <source>
        <strain evidence="3 4">ALL</strain>
    </source>
</reference>
<protein>
    <submittedName>
        <fullName evidence="3">Uncharacterized protein</fullName>
    </submittedName>
</protein>
<dbReference type="EMBL" id="AZBU02000006">
    <property type="protein sequence ID" value="TKR73937.1"/>
    <property type="molecule type" value="Genomic_DNA"/>
</dbReference>
<dbReference type="AlphaFoldDB" id="A0A4U5MVP2"/>
<accession>A0A4U5MVP2</accession>
<organism evidence="3 4">
    <name type="scientific">Steinernema carpocapsae</name>
    <name type="common">Entomopathogenic nematode</name>
    <dbReference type="NCBI Taxonomy" id="34508"/>
    <lineage>
        <taxon>Eukaryota</taxon>
        <taxon>Metazoa</taxon>
        <taxon>Ecdysozoa</taxon>
        <taxon>Nematoda</taxon>
        <taxon>Chromadorea</taxon>
        <taxon>Rhabditida</taxon>
        <taxon>Tylenchina</taxon>
        <taxon>Panagrolaimomorpha</taxon>
        <taxon>Strongyloidoidea</taxon>
        <taxon>Steinernematidae</taxon>
        <taxon>Steinernema</taxon>
    </lineage>
</organism>
<feature type="region of interest" description="Disordered" evidence="1">
    <location>
        <begin position="45"/>
        <end position="71"/>
    </location>
</feature>
<evidence type="ECO:0000256" key="1">
    <source>
        <dbReference type="SAM" id="MobiDB-lite"/>
    </source>
</evidence>
<comment type="caution">
    <text evidence="3">The sequence shown here is derived from an EMBL/GenBank/DDBJ whole genome shotgun (WGS) entry which is preliminary data.</text>
</comment>
<feature type="region of interest" description="Disordered" evidence="1">
    <location>
        <begin position="104"/>
        <end position="188"/>
    </location>
</feature>
<feature type="compositionally biased region" description="Polar residues" evidence="1">
    <location>
        <begin position="169"/>
        <end position="178"/>
    </location>
</feature>
<keyword evidence="4" id="KW-1185">Reference proteome</keyword>
<evidence type="ECO:0000313" key="4">
    <source>
        <dbReference type="Proteomes" id="UP000298663"/>
    </source>
</evidence>
<feature type="compositionally biased region" description="Low complexity" evidence="1">
    <location>
        <begin position="104"/>
        <end position="166"/>
    </location>
</feature>
<evidence type="ECO:0000313" key="3">
    <source>
        <dbReference type="EMBL" id="TKR73937.1"/>
    </source>
</evidence>
<feature type="chain" id="PRO_5020706625" evidence="2">
    <location>
        <begin position="21"/>
        <end position="264"/>
    </location>
</feature>
<feature type="signal peptide" evidence="2">
    <location>
        <begin position="1"/>
        <end position="20"/>
    </location>
</feature>
<reference evidence="3 4" key="1">
    <citation type="journal article" date="2015" name="Genome Biol.">
        <title>Comparative genomics of Steinernema reveals deeply conserved gene regulatory networks.</title>
        <authorList>
            <person name="Dillman A.R."/>
            <person name="Macchietto M."/>
            <person name="Porter C.F."/>
            <person name="Rogers A."/>
            <person name="Williams B."/>
            <person name="Antoshechkin I."/>
            <person name="Lee M.M."/>
            <person name="Goodwin Z."/>
            <person name="Lu X."/>
            <person name="Lewis E.E."/>
            <person name="Goodrich-Blair H."/>
            <person name="Stock S.P."/>
            <person name="Adams B.J."/>
            <person name="Sternberg P.W."/>
            <person name="Mortazavi A."/>
        </authorList>
    </citation>
    <scope>NUCLEOTIDE SEQUENCE [LARGE SCALE GENOMIC DNA]</scope>
    <source>
        <strain evidence="3 4">ALL</strain>
    </source>
</reference>
<proteinExistence type="predicted"/>
<name>A0A4U5MVP2_STECR</name>
<keyword evidence="2" id="KW-0732">Signal</keyword>